<protein>
    <submittedName>
        <fullName evidence="4">Uncharacterized protein</fullName>
    </submittedName>
</protein>
<dbReference type="PROSITE" id="PS50297">
    <property type="entry name" value="ANK_REP_REGION"/>
    <property type="match status" value="2"/>
</dbReference>
<keyword evidence="5" id="KW-1185">Reference proteome</keyword>
<dbReference type="AlphaFoldDB" id="A0A3S5CNR2"/>
<proteinExistence type="predicted"/>
<evidence type="ECO:0000256" key="2">
    <source>
        <dbReference type="ARBA" id="ARBA00023043"/>
    </source>
</evidence>
<evidence type="ECO:0000313" key="4">
    <source>
        <dbReference type="EMBL" id="VEL35908.1"/>
    </source>
</evidence>
<keyword evidence="2 3" id="KW-0040">ANK repeat</keyword>
<dbReference type="Proteomes" id="UP000784294">
    <property type="component" value="Unassembled WGS sequence"/>
</dbReference>
<dbReference type="SMART" id="SM00248">
    <property type="entry name" value="ANK"/>
    <property type="match status" value="2"/>
</dbReference>
<evidence type="ECO:0000256" key="1">
    <source>
        <dbReference type="ARBA" id="ARBA00022737"/>
    </source>
</evidence>
<accession>A0A3S5CNR2</accession>
<dbReference type="PANTHER" id="PTHR24198:SF165">
    <property type="entry name" value="ANKYRIN REPEAT-CONTAINING PROTEIN-RELATED"/>
    <property type="match status" value="1"/>
</dbReference>
<organism evidence="4 5">
    <name type="scientific">Protopolystoma xenopodis</name>
    <dbReference type="NCBI Taxonomy" id="117903"/>
    <lineage>
        <taxon>Eukaryota</taxon>
        <taxon>Metazoa</taxon>
        <taxon>Spiralia</taxon>
        <taxon>Lophotrochozoa</taxon>
        <taxon>Platyhelminthes</taxon>
        <taxon>Monogenea</taxon>
        <taxon>Polyopisthocotylea</taxon>
        <taxon>Polystomatidea</taxon>
        <taxon>Polystomatidae</taxon>
        <taxon>Protopolystoma</taxon>
    </lineage>
</organism>
<dbReference type="PROSITE" id="PS50088">
    <property type="entry name" value="ANK_REPEAT"/>
    <property type="match status" value="2"/>
</dbReference>
<dbReference type="Pfam" id="PF12796">
    <property type="entry name" value="Ank_2"/>
    <property type="match status" value="1"/>
</dbReference>
<dbReference type="PANTHER" id="PTHR24198">
    <property type="entry name" value="ANKYRIN REPEAT AND PROTEIN KINASE DOMAIN-CONTAINING PROTEIN"/>
    <property type="match status" value="1"/>
</dbReference>
<dbReference type="Gene3D" id="1.25.40.20">
    <property type="entry name" value="Ankyrin repeat-containing domain"/>
    <property type="match status" value="1"/>
</dbReference>
<dbReference type="InterPro" id="IPR036770">
    <property type="entry name" value="Ankyrin_rpt-contain_sf"/>
</dbReference>
<evidence type="ECO:0000313" key="5">
    <source>
        <dbReference type="Proteomes" id="UP000784294"/>
    </source>
</evidence>
<dbReference type="EMBL" id="CAAALY010250960">
    <property type="protein sequence ID" value="VEL35908.1"/>
    <property type="molecule type" value="Genomic_DNA"/>
</dbReference>
<keyword evidence="1" id="KW-0677">Repeat</keyword>
<feature type="repeat" description="ANK" evidence="3">
    <location>
        <begin position="61"/>
        <end position="83"/>
    </location>
</feature>
<comment type="caution">
    <text evidence="4">The sequence shown here is derived from an EMBL/GenBank/DDBJ whole genome shotgun (WGS) entry which is preliminary data.</text>
</comment>
<evidence type="ECO:0000256" key="3">
    <source>
        <dbReference type="PROSITE-ProRule" id="PRU00023"/>
    </source>
</evidence>
<dbReference type="OrthoDB" id="195446at2759"/>
<dbReference type="InterPro" id="IPR002110">
    <property type="entry name" value="Ankyrin_rpt"/>
</dbReference>
<gene>
    <name evidence="4" type="ORF">PXEA_LOCUS29348</name>
</gene>
<name>A0A3S5CNR2_9PLAT</name>
<feature type="repeat" description="ANK" evidence="3">
    <location>
        <begin position="14"/>
        <end position="35"/>
    </location>
</feature>
<sequence>MKTRCPIKQASLLTGLTALHVAANFGQLDMVRELLLLTPANVGSVAVANAPTGQTSTETDCGLTPLHLAAQSGHEGTVRLLLNCIGVEVETATAVKVMNLILT</sequence>
<dbReference type="SUPFAM" id="SSF48403">
    <property type="entry name" value="Ankyrin repeat"/>
    <property type="match status" value="1"/>
</dbReference>
<reference evidence="4" key="1">
    <citation type="submission" date="2018-11" db="EMBL/GenBank/DDBJ databases">
        <authorList>
            <consortium name="Pathogen Informatics"/>
        </authorList>
    </citation>
    <scope>NUCLEOTIDE SEQUENCE</scope>
</reference>